<sequence>MRREPLPWPEDRPFRILSIDGGGICGILPASVLAELESRFLDGRSVAGHFDMIAGTSTGGIIALALAHGMTARAIRDVYVERGGNIFPPPSRIERLTRFVRRHHRYLYERKPLEDELLRIFGETTFGEAKTRLCIPAFEGFHGEPFIFKTPHHPVYKKDRKERMVKVALSTAAAPTYFEALPNNGYVMVDGGLWSNNPTMNAVVDSLACFDIQRHQIRVLSLGCGETAFKVGANKMSGGMIQWRGVIQAAMKAQSHNAIGQAGLLIGRERLTRIDAPESPKPIALDDYLRAKAELPHMARVLVEGAGREIHRNFLEEEVEPYVPCPVL</sequence>
<evidence type="ECO:0000313" key="6">
    <source>
        <dbReference type="Proteomes" id="UP000061432"/>
    </source>
</evidence>
<proteinExistence type="inferred from homology"/>
<dbReference type="CDD" id="cd07199">
    <property type="entry name" value="Pat17_PNPLA8_PNPLA9_like"/>
    <property type="match status" value="1"/>
</dbReference>
<evidence type="ECO:0000256" key="2">
    <source>
        <dbReference type="ARBA" id="ARBA00023098"/>
    </source>
</evidence>
<reference evidence="5 6" key="1">
    <citation type="journal article" date="2015" name="Genome Announc.">
        <title>Complete Genome Sequence of Methylobacterium aquaticum Strain 22A, Isolated from Racomitrium japonicum Moss.</title>
        <authorList>
            <person name="Tani A."/>
            <person name="Ogura Y."/>
            <person name="Hayashi T."/>
            <person name="Kimbara K."/>
        </authorList>
    </citation>
    <scope>NUCLEOTIDE SEQUENCE [LARGE SCALE GENOMIC DNA]</scope>
    <source>
        <strain evidence="5 6">MA-22A</strain>
    </source>
</reference>
<dbReference type="GO" id="GO:0016042">
    <property type="term" value="P:lipid catabolic process"/>
    <property type="evidence" value="ECO:0007669"/>
    <property type="project" value="UniProtKB-UniRule"/>
</dbReference>
<dbReference type="KEGG" id="maqu:Maq22A_c18285"/>
<dbReference type="STRING" id="270351.Maq22A_c18285"/>
<dbReference type="PATRIC" id="fig|270351.10.peg.3528"/>
<feature type="active site" description="Proton acceptor" evidence="3">
    <location>
        <position position="190"/>
    </location>
</feature>
<accession>A0A0C6FUI4</accession>
<dbReference type="NCBIfam" id="NF041079">
    <property type="entry name" value="CBASS_lipase"/>
    <property type="match status" value="1"/>
</dbReference>
<keyword evidence="3" id="KW-0378">Hydrolase</keyword>
<dbReference type="GO" id="GO:0016787">
    <property type="term" value="F:hydrolase activity"/>
    <property type="evidence" value="ECO:0007669"/>
    <property type="project" value="UniProtKB-UniRule"/>
</dbReference>
<dbReference type="PROSITE" id="PS51635">
    <property type="entry name" value="PNPLA"/>
    <property type="match status" value="1"/>
</dbReference>
<dbReference type="InterPro" id="IPR016035">
    <property type="entry name" value="Acyl_Trfase/lysoPLipase"/>
</dbReference>
<evidence type="ECO:0000313" key="5">
    <source>
        <dbReference type="EMBL" id="BAQ46750.1"/>
    </source>
</evidence>
<comment type="similarity">
    <text evidence="1">Belongs to the patatin family.</text>
</comment>
<dbReference type="PANTHER" id="PTHR32176">
    <property type="entry name" value="XYLOSE ISOMERASE"/>
    <property type="match status" value="1"/>
</dbReference>
<dbReference type="EMBL" id="AP014704">
    <property type="protein sequence ID" value="BAQ46750.1"/>
    <property type="molecule type" value="Genomic_DNA"/>
</dbReference>
<feature type="domain" description="PNPLA" evidence="4">
    <location>
        <begin position="17"/>
        <end position="203"/>
    </location>
</feature>
<keyword evidence="3" id="KW-0442">Lipid degradation</keyword>
<protein>
    <submittedName>
        <fullName evidence="5">Patatin</fullName>
    </submittedName>
</protein>
<name>A0A0C6FUI4_9HYPH</name>
<dbReference type="AlphaFoldDB" id="A0A0C6FUI4"/>
<feature type="short sequence motif" description="DGA/G" evidence="3">
    <location>
        <begin position="190"/>
        <end position="192"/>
    </location>
</feature>
<dbReference type="Gene3D" id="3.40.1090.10">
    <property type="entry name" value="Cytosolic phospholipase A2 catalytic domain"/>
    <property type="match status" value="1"/>
</dbReference>
<organism evidence="5 6">
    <name type="scientific">Methylobacterium aquaticum</name>
    <dbReference type="NCBI Taxonomy" id="270351"/>
    <lineage>
        <taxon>Bacteria</taxon>
        <taxon>Pseudomonadati</taxon>
        <taxon>Pseudomonadota</taxon>
        <taxon>Alphaproteobacteria</taxon>
        <taxon>Hyphomicrobiales</taxon>
        <taxon>Methylobacteriaceae</taxon>
        <taxon>Methylobacterium</taxon>
    </lineage>
</organism>
<feature type="active site" description="Nucleophile" evidence="3">
    <location>
        <position position="57"/>
    </location>
</feature>
<evidence type="ECO:0000256" key="3">
    <source>
        <dbReference type="PROSITE-ProRule" id="PRU01161"/>
    </source>
</evidence>
<feature type="short sequence motif" description="GXSXG" evidence="3">
    <location>
        <begin position="55"/>
        <end position="59"/>
    </location>
</feature>
<evidence type="ECO:0000259" key="4">
    <source>
        <dbReference type="PROSITE" id="PS51635"/>
    </source>
</evidence>
<feature type="short sequence motif" description="GXGXXG" evidence="3">
    <location>
        <begin position="21"/>
        <end position="26"/>
    </location>
</feature>
<dbReference type="SUPFAM" id="SSF52151">
    <property type="entry name" value="FabD/lysophospholipase-like"/>
    <property type="match status" value="1"/>
</dbReference>
<dbReference type="PANTHER" id="PTHR32176:SF92">
    <property type="entry name" value="XYLOSE ISOMERASE"/>
    <property type="match status" value="1"/>
</dbReference>
<gene>
    <name evidence="5" type="ORF">Maq22A_c18285</name>
</gene>
<evidence type="ECO:0000256" key="1">
    <source>
        <dbReference type="ARBA" id="ARBA00010240"/>
    </source>
</evidence>
<dbReference type="Proteomes" id="UP000061432">
    <property type="component" value="Chromosome"/>
</dbReference>
<dbReference type="Pfam" id="PF01734">
    <property type="entry name" value="Patatin"/>
    <property type="match status" value="1"/>
</dbReference>
<dbReference type="InterPro" id="IPR002641">
    <property type="entry name" value="PNPLA_dom"/>
</dbReference>
<keyword evidence="2 3" id="KW-0443">Lipid metabolism</keyword>
<reference evidence="6" key="2">
    <citation type="submission" date="2015-01" db="EMBL/GenBank/DDBJ databases">
        <title>Complete genome sequence of Methylobacterium aquaticum strain 22A.</title>
        <authorList>
            <person name="Tani A."/>
            <person name="Ogura Y."/>
            <person name="Hayashi T."/>
        </authorList>
    </citation>
    <scope>NUCLEOTIDE SEQUENCE [LARGE SCALE GENOMIC DNA]</scope>
    <source>
        <strain evidence="6">MA-22A</strain>
    </source>
</reference>